<organism evidence="2 3">
    <name type="scientific">Aquamicrobium segne</name>
    <dbReference type="NCBI Taxonomy" id="469547"/>
    <lineage>
        <taxon>Bacteria</taxon>
        <taxon>Pseudomonadati</taxon>
        <taxon>Pseudomonadota</taxon>
        <taxon>Alphaproteobacteria</taxon>
        <taxon>Hyphomicrobiales</taxon>
        <taxon>Phyllobacteriaceae</taxon>
        <taxon>Aquamicrobium</taxon>
    </lineage>
</organism>
<evidence type="ECO:0000313" key="3">
    <source>
        <dbReference type="Proteomes" id="UP001596016"/>
    </source>
</evidence>
<gene>
    <name evidence="2" type="ORF">ACFPLB_05805</name>
</gene>
<dbReference type="Gene3D" id="2.40.50.90">
    <property type="match status" value="1"/>
</dbReference>
<proteinExistence type="predicted"/>
<feature type="domain" description="TNase-like" evidence="1">
    <location>
        <begin position="29"/>
        <end position="140"/>
    </location>
</feature>
<dbReference type="PROSITE" id="PS50830">
    <property type="entry name" value="TNASE_3"/>
    <property type="match status" value="1"/>
</dbReference>
<protein>
    <submittedName>
        <fullName evidence="2">Thermonuclease family protein</fullName>
    </submittedName>
</protein>
<dbReference type="InterPro" id="IPR016071">
    <property type="entry name" value="Staphylococal_nuclease_OB-fold"/>
</dbReference>
<dbReference type="Proteomes" id="UP001596016">
    <property type="component" value="Unassembled WGS sequence"/>
</dbReference>
<dbReference type="InterPro" id="IPR035437">
    <property type="entry name" value="SNase_OB-fold_sf"/>
</dbReference>
<dbReference type="Pfam" id="PF00565">
    <property type="entry name" value="SNase"/>
    <property type="match status" value="1"/>
</dbReference>
<dbReference type="RefSeq" id="WP_378228422.1">
    <property type="nucleotide sequence ID" value="NZ_JBHSLL010000013.1"/>
</dbReference>
<dbReference type="EMBL" id="JBHSLL010000013">
    <property type="protein sequence ID" value="MFC5385483.1"/>
    <property type="molecule type" value="Genomic_DNA"/>
</dbReference>
<reference evidence="3" key="1">
    <citation type="journal article" date="2019" name="Int. J. Syst. Evol. Microbiol.">
        <title>The Global Catalogue of Microorganisms (GCM) 10K type strain sequencing project: providing services to taxonomists for standard genome sequencing and annotation.</title>
        <authorList>
            <consortium name="The Broad Institute Genomics Platform"/>
            <consortium name="The Broad Institute Genome Sequencing Center for Infectious Disease"/>
            <person name="Wu L."/>
            <person name="Ma J."/>
        </authorList>
    </citation>
    <scope>NUCLEOTIDE SEQUENCE [LARGE SCALE GENOMIC DNA]</scope>
    <source>
        <strain evidence="3">CGMCC 4.1415</strain>
    </source>
</reference>
<comment type="caution">
    <text evidence="2">The sequence shown here is derived from an EMBL/GenBank/DDBJ whole genome shotgun (WGS) entry which is preliminary data.</text>
</comment>
<name>A0ABW0GYC2_9HYPH</name>
<accession>A0ABW0GYC2</accession>
<keyword evidence="3" id="KW-1185">Reference proteome</keyword>
<evidence type="ECO:0000313" key="2">
    <source>
        <dbReference type="EMBL" id="MFC5385483.1"/>
    </source>
</evidence>
<dbReference type="PANTHER" id="PTHR12302">
    <property type="entry name" value="EBNA2 BINDING PROTEIN P100"/>
    <property type="match status" value="1"/>
</dbReference>
<dbReference type="SMART" id="SM00318">
    <property type="entry name" value="SNc"/>
    <property type="match status" value="1"/>
</dbReference>
<sequence length="154" mass="17445">MAFALFAVLAVAVSWLDRENIRISQGTARIVDGDSIELDGQRIRLLGIDAPEYRQNCTRNGRQYPCGKQSRAFLLQLTQNKTVTCRGAKNDQYGRFLASCEAGGADLNRLLVAEGWAVAYGDFEDEEKAARKGRRGMWAGEFERPRQWRDRQSR</sequence>
<dbReference type="PANTHER" id="PTHR12302:SF26">
    <property type="entry name" value="BLR1266 PROTEIN"/>
    <property type="match status" value="1"/>
</dbReference>
<dbReference type="SUPFAM" id="SSF50199">
    <property type="entry name" value="Staphylococcal nuclease"/>
    <property type="match status" value="1"/>
</dbReference>
<evidence type="ECO:0000259" key="1">
    <source>
        <dbReference type="PROSITE" id="PS50830"/>
    </source>
</evidence>